<reference evidence="2" key="2">
    <citation type="submission" date="2015-06" db="UniProtKB">
        <authorList>
            <consortium name="EnsemblMetazoa"/>
        </authorList>
    </citation>
    <scope>IDENTIFICATION</scope>
</reference>
<evidence type="ECO:0000256" key="1">
    <source>
        <dbReference type="SAM" id="MobiDB-lite"/>
    </source>
</evidence>
<dbReference type="EnsemblMetazoa" id="tetur02g04530.1">
    <property type="protein sequence ID" value="tetur02g04530.1"/>
    <property type="gene ID" value="tetur02g04530"/>
</dbReference>
<sequence>MTAANLSNSIEPFEDQVVNYPPPPPPPPSSMHHTGHPVNPSENHSIHRLSPNGSQTYSFHRKYGPRKKSFIGFDGKRTNQILDI</sequence>
<dbReference type="AlphaFoldDB" id="T1JVG6"/>
<evidence type="ECO:0000313" key="2">
    <source>
        <dbReference type="EnsemblMetazoa" id="tetur02g04530.1"/>
    </source>
</evidence>
<feature type="region of interest" description="Disordered" evidence="1">
    <location>
        <begin position="1"/>
        <end position="63"/>
    </location>
</feature>
<keyword evidence="3" id="KW-1185">Reference proteome</keyword>
<name>T1JVG6_TETUR</name>
<dbReference type="HOGENOM" id="CLU_2530361_0_0_1"/>
<protein>
    <submittedName>
        <fullName evidence="2">Uncharacterized protein</fullName>
    </submittedName>
</protein>
<reference evidence="3" key="1">
    <citation type="submission" date="2011-08" db="EMBL/GenBank/DDBJ databases">
        <authorList>
            <person name="Rombauts S."/>
        </authorList>
    </citation>
    <scope>NUCLEOTIDE SEQUENCE</scope>
    <source>
        <strain evidence="3">London</strain>
    </source>
</reference>
<proteinExistence type="predicted"/>
<dbReference type="EMBL" id="CAEY01000794">
    <property type="status" value="NOT_ANNOTATED_CDS"/>
    <property type="molecule type" value="Genomic_DNA"/>
</dbReference>
<organism evidence="2 3">
    <name type="scientific">Tetranychus urticae</name>
    <name type="common">Two-spotted spider mite</name>
    <dbReference type="NCBI Taxonomy" id="32264"/>
    <lineage>
        <taxon>Eukaryota</taxon>
        <taxon>Metazoa</taxon>
        <taxon>Ecdysozoa</taxon>
        <taxon>Arthropoda</taxon>
        <taxon>Chelicerata</taxon>
        <taxon>Arachnida</taxon>
        <taxon>Acari</taxon>
        <taxon>Acariformes</taxon>
        <taxon>Trombidiformes</taxon>
        <taxon>Prostigmata</taxon>
        <taxon>Eleutherengona</taxon>
        <taxon>Raphignathae</taxon>
        <taxon>Tetranychoidea</taxon>
        <taxon>Tetranychidae</taxon>
        <taxon>Tetranychus</taxon>
    </lineage>
</organism>
<feature type="compositionally biased region" description="Polar residues" evidence="1">
    <location>
        <begin position="1"/>
        <end position="10"/>
    </location>
</feature>
<dbReference type="Proteomes" id="UP000015104">
    <property type="component" value="Unassembled WGS sequence"/>
</dbReference>
<feature type="compositionally biased region" description="Pro residues" evidence="1">
    <location>
        <begin position="20"/>
        <end position="29"/>
    </location>
</feature>
<evidence type="ECO:0000313" key="3">
    <source>
        <dbReference type="Proteomes" id="UP000015104"/>
    </source>
</evidence>
<accession>T1JVG6</accession>